<dbReference type="GeneID" id="111017922"/>
<feature type="region of interest" description="Disordered" evidence="1">
    <location>
        <begin position="34"/>
        <end position="59"/>
    </location>
</feature>
<dbReference type="AlphaFoldDB" id="A0A6J1D8K6"/>
<accession>A0A6J1D8K6</accession>
<dbReference type="OrthoDB" id="1615585at2759"/>
<protein>
    <submittedName>
        <fullName evidence="3">Uncharacterized protein LOC111017922 isoform X1</fullName>
    </submittedName>
</protein>
<reference evidence="3" key="1">
    <citation type="submission" date="2025-08" db="UniProtKB">
        <authorList>
            <consortium name="RefSeq"/>
        </authorList>
    </citation>
    <scope>IDENTIFICATION</scope>
    <source>
        <strain evidence="3">OHB3-1</strain>
    </source>
</reference>
<evidence type="ECO:0000313" key="2">
    <source>
        <dbReference type="Proteomes" id="UP000504603"/>
    </source>
</evidence>
<gene>
    <name evidence="3" type="primary">LOC111017922</name>
</gene>
<name>A0A6J1D8K6_MOMCH</name>
<dbReference type="Proteomes" id="UP000504603">
    <property type="component" value="Unplaced"/>
</dbReference>
<proteinExistence type="predicted"/>
<sequence length="174" mass="19671">MARRVAAGKPSLSDVVLADEDQILITNQIRAQFDSIAPKRPTKPSRSEPDSSPQNPPQEIASQQAIPELNKLLNLQSQSHLQGLHLGEGDSLLVQEEYVETQYYKELDSVEKRHHKLEADGGVGSYRWGLKEEKMKVLKLDLLMVQMGEFIFMEDIKAILQLMTGYQKLVVMII</sequence>
<dbReference type="RefSeq" id="XP_022149506.1">
    <property type="nucleotide sequence ID" value="XM_022293814.1"/>
</dbReference>
<keyword evidence="2" id="KW-1185">Reference proteome</keyword>
<organism evidence="2 3">
    <name type="scientific">Momordica charantia</name>
    <name type="common">Bitter gourd</name>
    <name type="synonym">Balsam pear</name>
    <dbReference type="NCBI Taxonomy" id="3673"/>
    <lineage>
        <taxon>Eukaryota</taxon>
        <taxon>Viridiplantae</taxon>
        <taxon>Streptophyta</taxon>
        <taxon>Embryophyta</taxon>
        <taxon>Tracheophyta</taxon>
        <taxon>Spermatophyta</taxon>
        <taxon>Magnoliopsida</taxon>
        <taxon>eudicotyledons</taxon>
        <taxon>Gunneridae</taxon>
        <taxon>Pentapetalae</taxon>
        <taxon>rosids</taxon>
        <taxon>fabids</taxon>
        <taxon>Cucurbitales</taxon>
        <taxon>Cucurbitaceae</taxon>
        <taxon>Momordiceae</taxon>
        <taxon>Momordica</taxon>
    </lineage>
</organism>
<evidence type="ECO:0000313" key="3">
    <source>
        <dbReference type="RefSeq" id="XP_022149506.1"/>
    </source>
</evidence>
<dbReference type="KEGG" id="mcha:111017922"/>
<evidence type="ECO:0000256" key="1">
    <source>
        <dbReference type="SAM" id="MobiDB-lite"/>
    </source>
</evidence>
<dbReference type="PANTHER" id="PTHR34686:SF1">
    <property type="entry name" value="MATERNAL EFFECT EMBRYO ARREST 59"/>
    <property type="match status" value="1"/>
</dbReference>
<dbReference type="PANTHER" id="PTHR34686">
    <property type="entry name" value="MATERNAL EFFECT EMBRYO ARREST PROTEIN"/>
    <property type="match status" value="1"/>
</dbReference>